<dbReference type="PANTHER" id="PTHR44267">
    <property type="entry name" value="WD REPEAT-CONTAINING PROTEIN 43"/>
    <property type="match status" value="1"/>
</dbReference>
<name>A0A074XJP0_AURPU</name>
<feature type="compositionally biased region" description="Low complexity" evidence="4">
    <location>
        <begin position="83"/>
        <end position="97"/>
    </location>
</feature>
<evidence type="ECO:0000313" key="6">
    <source>
        <dbReference type="EMBL" id="KEQ83909.1"/>
    </source>
</evidence>
<dbReference type="AlphaFoldDB" id="A0A074XJP0"/>
<evidence type="ECO:0000256" key="2">
    <source>
        <dbReference type="ARBA" id="ARBA00023242"/>
    </source>
</evidence>
<evidence type="ECO:0000256" key="4">
    <source>
        <dbReference type="SAM" id="MobiDB-lite"/>
    </source>
</evidence>
<dbReference type="STRING" id="1043002.A0A074XJP0"/>
<dbReference type="GeneID" id="40750837"/>
<dbReference type="GO" id="GO:0000462">
    <property type="term" value="P:maturation of SSU-rRNA from tricistronic rRNA transcript (SSU-rRNA, 5.8S rRNA, LSU-rRNA)"/>
    <property type="evidence" value="ECO:0007669"/>
    <property type="project" value="TreeGrafter"/>
</dbReference>
<feature type="compositionally biased region" description="Acidic residues" evidence="4">
    <location>
        <begin position="360"/>
        <end position="413"/>
    </location>
</feature>
<dbReference type="HOGENOM" id="CLU_038849_0_0_1"/>
<protein>
    <submittedName>
        <fullName evidence="6">NUC189-domain-containing protein</fullName>
    </submittedName>
</protein>
<dbReference type="RefSeq" id="XP_029760096.1">
    <property type="nucleotide sequence ID" value="XM_029908531.1"/>
</dbReference>
<keyword evidence="2" id="KW-0539">Nucleus</keyword>
<evidence type="ECO:0000313" key="7">
    <source>
        <dbReference type="Proteomes" id="UP000030706"/>
    </source>
</evidence>
<dbReference type="OrthoDB" id="30195at2759"/>
<evidence type="ECO:0000256" key="3">
    <source>
        <dbReference type="ARBA" id="ARBA00038335"/>
    </source>
</evidence>
<comment type="subcellular location">
    <subcellularLocation>
        <location evidence="1">Nucleus</location>
    </subcellularLocation>
</comment>
<dbReference type="EMBL" id="KL584983">
    <property type="protein sequence ID" value="KEQ83909.1"/>
    <property type="molecule type" value="Genomic_DNA"/>
</dbReference>
<dbReference type="InterPro" id="IPR052414">
    <property type="entry name" value="U3_snoRNA-assoc_WDR"/>
</dbReference>
<dbReference type="Pfam" id="PF04003">
    <property type="entry name" value="Utp12"/>
    <property type="match status" value="1"/>
</dbReference>
<feature type="region of interest" description="Disordered" evidence="4">
    <location>
        <begin position="327"/>
        <end position="432"/>
    </location>
</feature>
<dbReference type="Proteomes" id="UP000030706">
    <property type="component" value="Unassembled WGS sequence"/>
</dbReference>
<feature type="compositionally biased region" description="Basic and acidic residues" evidence="4">
    <location>
        <begin position="59"/>
        <end position="79"/>
    </location>
</feature>
<feature type="region of interest" description="Disordered" evidence="4">
    <location>
        <begin position="1"/>
        <end position="115"/>
    </location>
</feature>
<reference evidence="6 7" key="1">
    <citation type="journal article" date="2014" name="BMC Genomics">
        <title>Genome sequencing of four Aureobasidium pullulans varieties: biotechnological potential, stress tolerance, and description of new species.</title>
        <authorList>
            <person name="Gostin Ar C."/>
            <person name="Ohm R.A."/>
            <person name="Kogej T."/>
            <person name="Sonjak S."/>
            <person name="Turk M."/>
            <person name="Zajc J."/>
            <person name="Zalar P."/>
            <person name="Grube M."/>
            <person name="Sun H."/>
            <person name="Han J."/>
            <person name="Sharma A."/>
            <person name="Chiniquy J."/>
            <person name="Ngan C.Y."/>
            <person name="Lipzen A."/>
            <person name="Barry K."/>
            <person name="Grigoriev I.V."/>
            <person name="Gunde-Cimerman N."/>
        </authorList>
    </citation>
    <scope>NUCLEOTIDE SEQUENCE [LARGE SCALE GENOMIC DNA]</scope>
    <source>
        <strain evidence="6 7">EXF-150</strain>
    </source>
</reference>
<evidence type="ECO:0000259" key="5">
    <source>
        <dbReference type="Pfam" id="PF04003"/>
    </source>
</evidence>
<feature type="domain" description="Small-subunit processome Utp12" evidence="5">
    <location>
        <begin position="192"/>
        <end position="295"/>
    </location>
</feature>
<sequence>MSTAKRTRARQAEAGAAPSLPPSKKAKTSQQASSGLGFLTDENQRAGKKLRANYTNGIKDSRADRVDESKAQVERHEADAPEVVEISSGEESSAYSGSDDEEEQDTKPTTNGTHDADAVMADADEDMEEGAEGQSFGDMLQAAHPETIDVQSAFADREQGTQALVPMNQDRSLAVPTATSLGTVLTQALRTNDRDLLETCFQMTDIPSIRSTIQRLQSPLVASLLQRLAERLHKRPGRAGNLMVWVQWSLVSHGGYLASQPDVLKKLKTLSRVIKERANGLQSLVTLKGKLDMLSAQIDLRKSIQETRDGRFDDADNVDQDVIYVEGEDDQSSDNDDDLISNAVGSDLGDLSMVNGADQDSSDVEEEEAGEGMFDEEAEETSDDEGEELSDDDEESDEAEEEDDDDESSDDEAPAPVVKPSRTQQRAAGKRR</sequence>
<comment type="similarity">
    <text evidence="3">Belongs to the UTP5 family.</text>
</comment>
<keyword evidence="7" id="KW-1185">Reference proteome</keyword>
<organism evidence="6 7">
    <name type="scientific">Aureobasidium pullulans EXF-150</name>
    <dbReference type="NCBI Taxonomy" id="1043002"/>
    <lineage>
        <taxon>Eukaryota</taxon>
        <taxon>Fungi</taxon>
        <taxon>Dikarya</taxon>
        <taxon>Ascomycota</taxon>
        <taxon>Pezizomycotina</taxon>
        <taxon>Dothideomycetes</taxon>
        <taxon>Dothideomycetidae</taxon>
        <taxon>Dothideales</taxon>
        <taxon>Saccotheciaceae</taxon>
        <taxon>Aureobasidium</taxon>
    </lineage>
</organism>
<dbReference type="InterPro" id="IPR007148">
    <property type="entry name" value="SSU_processome_Utp12"/>
</dbReference>
<evidence type="ECO:0000256" key="1">
    <source>
        <dbReference type="ARBA" id="ARBA00004123"/>
    </source>
</evidence>
<accession>A0A074XJP0</accession>
<dbReference type="GO" id="GO:0005730">
    <property type="term" value="C:nucleolus"/>
    <property type="evidence" value="ECO:0007669"/>
    <property type="project" value="TreeGrafter"/>
</dbReference>
<dbReference type="PANTHER" id="PTHR44267:SF1">
    <property type="entry name" value="WD REPEAT-CONTAINING PROTEIN 43"/>
    <property type="match status" value="1"/>
</dbReference>
<gene>
    <name evidence="6" type="ORF">M438DRAFT_374903</name>
</gene>
<proteinExistence type="inferred from homology"/>
<feature type="compositionally biased region" description="Acidic residues" evidence="4">
    <location>
        <begin position="327"/>
        <end position="339"/>
    </location>
</feature>